<reference evidence="2 3" key="1">
    <citation type="journal article" date="2018" name="MBio">
        <title>Comparative Genomics Reveals the Core Gene Toolbox for the Fungus-Insect Symbiosis.</title>
        <authorList>
            <person name="Wang Y."/>
            <person name="Stata M."/>
            <person name="Wang W."/>
            <person name="Stajich J.E."/>
            <person name="White M.M."/>
            <person name="Moncalvo J.M."/>
        </authorList>
    </citation>
    <scope>NUCLEOTIDE SEQUENCE [LARGE SCALE GENOMIC DNA]</scope>
    <source>
        <strain evidence="2 3">AUS-77-4</strain>
    </source>
</reference>
<evidence type="ECO:0000313" key="3">
    <source>
        <dbReference type="Proteomes" id="UP000245699"/>
    </source>
</evidence>
<dbReference type="EMBL" id="MBFT01000651">
    <property type="protein sequence ID" value="PVU88177.1"/>
    <property type="molecule type" value="Genomic_DNA"/>
</dbReference>
<name>A0A2T9Y775_9FUNG</name>
<feature type="non-terminal residue" evidence="2">
    <location>
        <position position="165"/>
    </location>
</feature>
<organism evidence="2 3">
    <name type="scientific">Furculomyces boomerangus</name>
    <dbReference type="NCBI Taxonomy" id="61424"/>
    <lineage>
        <taxon>Eukaryota</taxon>
        <taxon>Fungi</taxon>
        <taxon>Fungi incertae sedis</taxon>
        <taxon>Zoopagomycota</taxon>
        <taxon>Kickxellomycotina</taxon>
        <taxon>Harpellomycetes</taxon>
        <taxon>Harpellales</taxon>
        <taxon>Harpellaceae</taxon>
        <taxon>Furculomyces</taxon>
    </lineage>
</organism>
<feature type="signal peptide" evidence="1">
    <location>
        <begin position="1"/>
        <end position="22"/>
    </location>
</feature>
<evidence type="ECO:0000256" key="1">
    <source>
        <dbReference type="SAM" id="SignalP"/>
    </source>
</evidence>
<dbReference type="AlphaFoldDB" id="A0A2T9Y775"/>
<dbReference type="Proteomes" id="UP000245699">
    <property type="component" value="Unassembled WGS sequence"/>
</dbReference>
<keyword evidence="3" id="KW-1185">Reference proteome</keyword>
<keyword evidence="1" id="KW-0732">Signal</keyword>
<protein>
    <submittedName>
        <fullName evidence="2">Uncharacterized protein</fullName>
    </submittedName>
</protein>
<gene>
    <name evidence="2" type="ORF">BB559_005695</name>
</gene>
<sequence>MIFNFFVALFTVLSIMRSRVFGAETVLDTDCQPVKDIKGEYELYLEKIYKIYQGSKCRFVPFNALPTGNRYKIVCTKFKEEYSINCGRDGSKGSCETATIRSGSSFNIQRDNGDYYLVAIRWESLGTSVVPVAKYTGFDDISHGQSLMHSTSMRNIKHRTIYFKK</sequence>
<proteinExistence type="predicted"/>
<evidence type="ECO:0000313" key="2">
    <source>
        <dbReference type="EMBL" id="PVU88177.1"/>
    </source>
</evidence>
<feature type="chain" id="PRO_5015439034" evidence="1">
    <location>
        <begin position="23"/>
        <end position="165"/>
    </location>
</feature>
<accession>A0A2T9Y775</accession>
<comment type="caution">
    <text evidence="2">The sequence shown here is derived from an EMBL/GenBank/DDBJ whole genome shotgun (WGS) entry which is preliminary data.</text>
</comment>